<dbReference type="SFLD" id="SFLDG01129">
    <property type="entry name" value="C1.5:_HAD__Beta-PGM__Phosphata"/>
    <property type="match status" value="1"/>
</dbReference>
<dbReference type="PANTHER" id="PTHR43434:SF1">
    <property type="entry name" value="PHOSPHOGLYCOLATE PHOSPHATASE"/>
    <property type="match status" value="1"/>
</dbReference>
<dbReference type="GO" id="GO:0008967">
    <property type="term" value="F:phosphoglycolate phosphatase activity"/>
    <property type="evidence" value="ECO:0007669"/>
    <property type="project" value="TreeGrafter"/>
</dbReference>
<gene>
    <name evidence="1" type="ORF">CF651_20935</name>
</gene>
<name>A0A229ULS5_9BACL</name>
<reference evidence="1 2" key="1">
    <citation type="submission" date="2017-07" db="EMBL/GenBank/DDBJ databases">
        <title>Genome sequencing and assembly of Paenibacillus rigui.</title>
        <authorList>
            <person name="Mayilraj S."/>
        </authorList>
    </citation>
    <scope>NUCLEOTIDE SEQUENCE [LARGE SCALE GENOMIC DNA]</scope>
    <source>
        <strain evidence="1 2">JCM 16352</strain>
    </source>
</reference>
<dbReference type="Gene3D" id="3.40.50.1000">
    <property type="entry name" value="HAD superfamily/HAD-like"/>
    <property type="match status" value="1"/>
</dbReference>
<keyword evidence="2" id="KW-1185">Reference proteome</keyword>
<sequence length="230" mass="25524">MIRGGKVLQATFEKPDAMIFDLDGTLFQTETLLLPAYHAMFDTLRAEGLYKGETPPESLILGSLGMLLEHIWQRVMPDVDPAVHRRADSLLLDYQLEGLRQGDGRMYDSVADTLSRLRSQGVRLFVASNGLEPYVKGVVEHKGLAPLFEGLYSAGEFQTRSKVDLVRMLMDTYDVRSAWMVGDRSSDVEAGLKNGLTVIGCDYAGFRKEGELEGAHAILSHFEELAALIK</sequence>
<dbReference type="Proteomes" id="UP000215509">
    <property type="component" value="Unassembled WGS sequence"/>
</dbReference>
<accession>A0A229ULS5</accession>
<dbReference type="EMBL" id="NMQW01000033">
    <property type="protein sequence ID" value="OXM84254.1"/>
    <property type="molecule type" value="Genomic_DNA"/>
</dbReference>
<dbReference type="AlphaFoldDB" id="A0A229ULS5"/>
<dbReference type="InterPro" id="IPR050155">
    <property type="entry name" value="HAD-like_hydrolase_sf"/>
</dbReference>
<dbReference type="SUPFAM" id="SSF56784">
    <property type="entry name" value="HAD-like"/>
    <property type="match status" value="1"/>
</dbReference>
<protein>
    <submittedName>
        <fullName evidence="1">Haloacid dehalogenase</fullName>
    </submittedName>
</protein>
<dbReference type="GO" id="GO:0005829">
    <property type="term" value="C:cytosol"/>
    <property type="evidence" value="ECO:0007669"/>
    <property type="project" value="TreeGrafter"/>
</dbReference>
<organism evidence="1 2">
    <name type="scientific">Paenibacillus rigui</name>
    <dbReference type="NCBI Taxonomy" id="554312"/>
    <lineage>
        <taxon>Bacteria</taxon>
        <taxon>Bacillati</taxon>
        <taxon>Bacillota</taxon>
        <taxon>Bacilli</taxon>
        <taxon>Bacillales</taxon>
        <taxon>Paenibacillaceae</taxon>
        <taxon>Paenibacillus</taxon>
    </lineage>
</organism>
<dbReference type="InterPro" id="IPR023214">
    <property type="entry name" value="HAD_sf"/>
</dbReference>
<dbReference type="OrthoDB" id="9792518at2"/>
<comment type="caution">
    <text evidence="1">The sequence shown here is derived from an EMBL/GenBank/DDBJ whole genome shotgun (WGS) entry which is preliminary data.</text>
</comment>
<dbReference type="PANTHER" id="PTHR43434">
    <property type="entry name" value="PHOSPHOGLYCOLATE PHOSPHATASE"/>
    <property type="match status" value="1"/>
</dbReference>
<proteinExistence type="predicted"/>
<evidence type="ECO:0000313" key="1">
    <source>
        <dbReference type="EMBL" id="OXM84254.1"/>
    </source>
</evidence>
<dbReference type="InterPro" id="IPR023198">
    <property type="entry name" value="PGP-like_dom2"/>
</dbReference>
<dbReference type="GO" id="GO:0006281">
    <property type="term" value="P:DNA repair"/>
    <property type="evidence" value="ECO:0007669"/>
    <property type="project" value="TreeGrafter"/>
</dbReference>
<dbReference type="InterPro" id="IPR036412">
    <property type="entry name" value="HAD-like_sf"/>
</dbReference>
<dbReference type="SFLD" id="SFLDS00003">
    <property type="entry name" value="Haloacid_Dehalogenase"/>
    <property type="match status" value="1"/>
</dbReference>
<evidence type="ECO:0000313" key="2">
    <source>
        <dbReference type="Proteomes" id="UP000215509"/>
    </source>
</evidence>
<dbReference type="Pfam" id="PF00702">
    <property type="entry name" value="Hydrolase"/>
    <property type="match status" value="1"/>
</dbReference>
<dbReference type="Gene3D" id="1.10.150.240">
    <property type="entry name" value="Putative phosphatase, domain 2"/>
    <property type="match status" value="1"/>
</dbReference>